<organism evidence="2 3">
    <name type="scientific">Virgibacillus kekensis</name>
    <dbReference type="NCBI Taxonomy" id="202261"/>
    <lineage>
        <taxon>Bacteria</taxon>
        <taxon>Bacillati</taxon>
        <taxon>Bacillota</taxon>
        <taxon>Bacilli</taxon>
        <taxon>Bacillales</taxon>
        <taxon>Bacillaceae</taxon>
        <taxon>Virgibacillus</taxon>
    </lineage>
</organism>
<proteinExistence type="predicted"/>
<dbReference type="RefSeq" id="WP_390299692.1">
    <property type="nucleotide sequence ID" value="NZ_JBHSFU010000015.1"/>
</dbReference>
<name>A0ABV9DMT3_9BACI</name>
<protein>
    <submittedName>
        <fullName evidence="2">VOC family protein</fullName>
    </submittedName>
</protein>
<keyword evidence="3" id="KW-1185">Reference proteome</keyword>
<dbReference type="Proteomes" id="UP001595989">
    <property type="component" value="Unassembled WGS sequence"/>
</dbReference>
<feature type="domain" description="VOC" evidence="1">
    <location>
        <begin position="2"/>
        <end position="116"/>
    </location>
</feature>
<dbReference type="EMBL" id="JBHSFU010000015">
    <property type="protein sequence ID" value="MFC4560140.1"/>
    <property type="molecule type" value="Genomic_DNA"/>
</dbReference>
<dbReference type="Pfam" id="PF00903">
    <property type="entry name" value="Glyoxalase"/>
    <property type="match status" value="1"/>
</dbReference>
<accession>A0ABV9DMT3</accession>
<sequence length="225" mass="25866">MFINKVSLYSNRLRETKDFYTETLGLELLGSEESSFRIKVGESVLEFIESKQKIEPFYHFAFNIPDNVFNEAKEWTRSRVNLNEDEGDDEAHFEFLNSRAFYFNDPSGNIAEFIARRNNQSPAKEFSVDSIMNISEINLTVKDVKSAANQLVKFGIPVRENESVEENSLNFMGEAEDAAFLLLGPEGRRWIFSEKYSEVHPVSIQVDNQKLIKLDNGELKLEGTE</sequence>
<dbReference type="InterPro" id="IPR004360">
    <property type="entry name" value="Glyas_Fos-R_dOase_dom"/>
</dbReference>
<reference evidence="3" key="1">
    <citation type="journal article" date="2019" name="Int. J. Syst. Evol. Microbiol.">
        <title>The Global Catalogue of Microorganisms (GCM) 10K type strain sequencing project: providing services to taxonomists for standard genome sequencing and annotation.</title>
        <authorList>
            <consortium name="The Broad Institute Genomics Platform"/>
            <consortium name="The Broad Institute Genome Sequencing Center for Infectious Disease"/>
            <person name="Wu L."/>
            <person name="Ma J."/>
        </authorList>
    </citation>
    <scope>NUCLEOTIDE SEQUENCE [LARGE SCALE GENOMIC DNA]</scope>
    <source>
        <strain evidence="3">CGMCC 4.7426</strain>
    </source>
</reference>
<gene>
    <name evidence="2" type="ORF">ACFO3D_18435</name>
</gene>
<evidence type="ECO:0000313" key="2">
    <source>
        <dbReference type="EMBL" id="MFC4560140.1"/>
    </source>
</evidence>
<dbReference type="InterPro" id="IPR029068">
    <property type="entry name" value="Glyas_Bleomycin-R_OHBP_Dase"/>
</dbReference>
<dbReference type="SUPFAM" id="SSF54593">
    <property type="entry name" value="Glyoxalase/Bleomycin resistance protein/Dihydroxybiphenyl dioxygenase"/>
    <property type="match status" value="1"/>
</dbReference>
<evidence type="ECO:0000259" key="1">
    <source>
        <dbReference type="PROSITE" id="PS51819"/>
    </source>
</evidence>
<dbReference type="InterPro" id="IPR037523">
    <property type="entry name" value="VOC_core"/>
</dbReference>
<dbReference type="Gene3D" id="3.10.180.10">
    <property type="entry name" value="2,3-Dihydroxybiphenyl 1,2-Dioxygenase, domain 1"/>
    <property type="match status" value="1"/>
</dbReference>
<evidence type="ECO:0000313" key="3">
    <source>
        <dbReference type="Proteomes" id="UP001595989"/>
    </source>
</evidence>
<dbReference type="InterPro" id="IPR040553">
    <property type="entry name" value="TxDE"/>
</dbReference>
<dbReference type="PROSITE" id="PS51819">
    <property type="entry name" value="VOC"/>
    <property type="match status" value="1"/>
</dbReference>
<comment type="caution">
    <text evidence="2">The sequence shown here is derived from an EMBL/GenBank/DDBJ whole genome shotgun (WGS) entry which is preliminary data.</text>
</comment>
<dbReference type="Pfam" id="PF18711">
    <property type="entry name" value="TxDE"/>
    <property type="match status" value="1"/>
</dbReference>